<sequence>MENEPPSISVSEMDARGTRRTRIMGKLFGRDRDRERDRDRKASHESLPNTGDVNDFLHGQSDKLQVAHPGPPVLAKLDIKTATRYPNALDVQGPVDLQQELAYRPRSHSPRVRLKKGLVVRFVDTYPEVIGNGGDECEVPTVEIGRHRKPKPPAVTTVAATALPINAGGDRSPGAISRMGSNRESFEPVPLRRTQTGYSTISEPSEPIIPAGKNTPARYLDNSVAPHDDRRRSFIELHQAEMRQAEGLAFANALRSGGPTAQSAPGPSPRTPEPTLVTEGVMTESPTSLDSPPTLALPTFPYPSTVGQPHTPQVHTKEPPQVPQHSPAARNPQETWHPQPPQHIHTQSNQSPDPQDRFQRAPNPDQSPSSVYSTHSGLSQAFAPLRQGSKASVREHVPSSSRAMHDGVVPSPNDALDIFVTRTRHLFELFRLHSESVRPLLACALEEIVRASLWWFLTGRMALENAVRERPSSPESQKKNDLVKQQAHADLAKAYWLSKEILPEIAGSKRSSLSPEVEEARQGLESTLRKLAVSMARNGFLPPEEALLPQSIDKSVWIEYPQLTQDIVSLLCGCSSSALGQMQQPATRMGILEALPLGDSALSFCFGRFHADVFLMEQGRESQRLYFSCFISIIRPQKQQDIMFVVASQNGTVQLRISAIKGLGVVWDDIRWRSDISTLDIRLPRGFILVVQCSQQNFKTLWNMYEFSGKLHSSLYPKQDEQCLFRSTLRAFQYFDNDPQSRQFPKESISGCEVALFGRILREGAATGPRTHHRGYRIAVITGPRTKTLSGINQTYTNQVPIQFGFLRSEANDPALSLKFENGRQKGNMVLSFSDEQERFQMHSLLIGIALQRDEHIFCEIPMRNVWFSERYGDSNQAGLKAISTLPWQRARVINHDNDGDRPPCVLADSLRIIYEFKDGTMTDRMNVAPGELRIRLDVQNPSCIMVFRQGQSDITVAVTEAKVSRELPLALAHGLETLQQSPTIRTFMFPSISDVHAFETAVTGFNVLFDGIASAFAISRRRMVVPIHKKWEAKKTRVQIVQQDGTTQLLAFFDDFAHGQCMGFNLKGTDVFETFNRSGGKAGLKIDDAKFPLPKTLAPEIDSAQAAADAAFVCLDLPELPGEHDDISIVFDNESERDKLVSCLPAPVKGARLAKR</sequence>
<dbReference type="Pfam" id="PF24587">
    <property type="entry name" value="DUF7612"/>
    <property type="match status" value="1"/>
</dbReference>
<feature type="region of interest" description="Disordered" evidence="1">
    <location>
        <begin position="197"/>
        <end position="217"/>
    </location>
</feature>
<feature type="compositionally biased region" description="Polar residues" evidence="1">
    <location>
        <begin position="1"/>
        <end position="10"/>
    </location>
</feature>
<protein>
    <submittedName>
        <fullName evidence="6">Uncharacterized protein</fullName>
    </submittedName>
</protein>
<feature type="region of interest" description="Disordered" evidence="1">
    <location>
        <begin position="255"/>
        <end position="412"/>
    </location>
</feature>
<dbReference type="InterPro" id="IPR056032">
    <property type="entry name" value="DUF7613"/>
</dbReference>
<feature type="compositionally biased region" description="Polar residues" evidence="1">
    <location>
        <begin position="344"/>
        <end position="353"/>
    </location>
</feature>
<dbReference type="EMBL" id="JAULSO010000001">
    <property type="protein sequence ID" value="KAK3694266.1"/>
    <property type="molecule type" value="Genomic_DNA"/>
</dbReference>
<dbReference type="AlphaFoldDB" id="A0AAE0XJC4"/>
<feature type="domain" description="DUF7614" evidence="5">
    <location>
        <begin position="1010"/>
        <end position="1146"/>
    </location>
</feature>
<feature type="compositionally biased region" description="Polar residues" evidence="1">
    <location>
        <begin position="364"/>
        <end position="379"/>
    </location>
</feature>
<organism evidence="6 7">
    <name type="scientific">Podospora appendiculata</name>
    <dbReference type="NCBI Taxonomy" id="314037"/>
    <lineage>
        <taxon>Eukaryota</taxon>
        <taxon>Fungi</taxon>
        <taxon>Dikarya</taxon>
        <taxon>Ascomycota</taxon>
        <taxon>Pezizomycotina</taxon>
        <taxon>Sordariomycetes</taxon>
        <taxon>Sordariomycetidae</taxon>
        <taxon>Sordariales</taxon>
        <taxon>Podosporaceae</taxon>
        <taxon>Podospora</taxon>
    </lineage>
</organism>
<feature type="domain" description="DUF7613" evidence="4">
    <location>
        <begin position="853"/>
        <end position="1004"/>
    </location>
</feature>
<evidence type="ECO:0000259" key="3">
    <source>
        <dbReference type="Pfam" id="PF24587"/>
    </source>
</evidence>
<reference evidence="6" key="1">
    <citation type="journal article" date="2023" name="Mol. Phylogenet. Evol.">
        <title>Genome-scale phylogeny and comparative genomics of the fungal order Sordariales.</title>
        <authorList>
            <person name="Hensen N."/>
            <person name="Bonometti L."/>
            <person name="Westerberg I."/>
            <person name="Brannstrom I.O."/>
            <person name="Guillou S."/>
            <person name="Cros-Aarteil S."/>
            <person name="Calhoun S."/>
            <person name="Haridas S."/>
            <person name="Kuo A."/>
            <person name="Mondo S."/>
            <person name="Pangilinan J."/>
            <person name="Riley R."/>
            <person name="LaButti K."/>
            <person name="Andreopoulos B."/>
            <person name="Lipzen A."/>
            <person name="Chen C."/>
            <person name="Yan M."/>
            <person name="Daum C."/>
            <person name="Ng V."/>
            <person name="Clum A."/>
            <person name="Steindorff A."/>
            <person name="Ohm R.A."/>
            <person name="Martin F."/>
            <person name="Silar P."/>
            <person name="Natvig D.O."/>
            <person name="Lalanne C."/>
            <person name="Gautier V."/>
            <person name="Ament-Velasquez S.L."/>
            <person name="Kruys A."/>
            <person name="Hutchinson M.I."/>
            <person name="Powell A.J."/>
            <person name="Barry K."/>
            <person name="Miller A.N."/>
            <person name="Grigoriev I.V."/>
            <person name="Debuchy R."/>
            <person name="Gladieux P."/>
            <person name="Hiltunen Thoren M."/>
            <person name="Johannesson H."/>
        </authorList>
    </citation>
    <scope>NUCLEOTIDE SEQUENCE</scope>
    <source>
        <strain evidence="6">CBS 314.62</strain>
    </source>
</reference>
<dbReference type="InterPro" id="IPR056033">
    <property type="entry name" value="DUF7614"/>
</dbReference>
<reference evidence="6" key="2">
    <citation type="submission" date="2023-06" db="EMBL/GenBank/DDBJ databases">
        <authorList>
            <consortium name="Lawrence Berkeley National Laboratory"/>
            <person name="Haridas S."/>
            <person name="Hensen N."/>
            <person name="Bonometti L."/>
            <person name="Westerberg I."/>
            <person name="Brannstrom I.O."/>
            <person name="Guillou S."/>
            <person name="Cros-Aarteil S."/>
            <person name="Calhoun S."/>
            <person name="Kuo A."/>
            <person name="Mondo S."/>
            <person name="Pangilinan J."/>
            <person name="Riley R."/>
            <person name="Labutti K."/>
            <person name="Andreopoulos B."/>
            <person name="Lipzen A."/>
            <person name="Chen C."/>
            <person name="Yanf M."/>
            <person name="Daum C."/>
            <person name="Ng V."/>
            <person name="Clum A."/>
            <person name="Steindorff A."/>
            <person name="Ohm R."/>
            <person name="Martin F."/>
            <person name="Silar P."/>
            <person name="Natvig D."/>
            <person name="Lalanne C."/>
            <person name="Gautier V."/>
            <person name="Ament-Velasquez S.L."/>
            <person name="Kruys A."/>
            <person name="Hutchinson M.I."/>
            <person name="Powell A.J."/>
            <person name="Barry K."/>
            <person name="Miller A.N."/>
            <person name="Grigoriev I.V."/>
            <person name="Debuchy R."/>
            <person name="Gladieux P."/>
            <person name="Thoren M.H."/>
            <person name="Johannesson H."/>
        </authorList>
    </citation>
    <scope>NUCLEOTIDE SEQUENCE</scope>
    <source>
        <strain evidence="6">CBS 314.62</strain>
    </source>
</reference>
<evidence type="ECO:0000259" key="5">
    <source>
        <dbReference type="Pfam" id="PF24589"/>
    </source>
</evidence>
<feature type="region of interest" description="Disordered" evidence="1">
    <location>
        <begin position="1"/>
        <end position="69"/>
    </location>
</feature>
<name>A0AAE0XJC4_9PEZI</name>
<comment type="caution">
    <text evidence="6">The sequence shown here is derived from an EMBL/GenBank/DDBJ whole genome shotgun (WGS) entry which is preliminary data.</text>
</comment>
<keyword evidence="7" id="KW-1185">Reference proteome</keyword>
<evidence type="ECO:0000259" key="4">
    <source>
        <dbReference type="Pfam" id="PF24588"/>
    </source>
</evidence>
<evidence type="ECO:0000259" key="2">
    <source>
        <dbReference type="Pfam" id="PF24586"/>
    </source>
</evidence>
<dbReference type="Pfam" id="PF24589">
    <property type="entry name" value="DUF7614"/>
    <property type="match status" value="1"/>
</dbReference>
<dbReference type="Pfam" id="PF24586">
    <property type="entry name" value="DUF7611"/>
    <property type="match status" value="1"/>
</dbReference>
<proteinExistence type="predicted"/>
<gene>
    <name evidence="6" type="ORF">B0T22DRAFT_66204</name>
</gene>
<dbReference type="InterPro" id="IPR056031">
    <property type="entry name" value="DUF7612"/>
</dbReference>
<accession>A0AAE0XJC4</accession>
<dbReference type="Proteomes" id="UP001270362">
    <property type="component" value="Unassembled WGS sequence"/>
</dbReference>
<evidence type="ECO:0000313" key="7">
    <source>
        <dbReference type="Proteomes" id="UP001270362"/>
    </source>
</evidence>
<dbReference type="Pfam" id="PF24588">
    <property type="entry name" value="DUF7613"/>
    <property type="match status" value="1"/>
</dbReference>
<feature type="domain" description="DUF7611" evidence="2">
    <location>
        <begin position="560"/>
        <end position="715"/>
    </location>
</feature>
<evidence type="ECO:0000256" key="1">
    <source>
        <dbReference type="SAM" id="MobiDB-lite"/>
    </source>
</evidence>
<dbReference type="InterPro" id="IPR056030">
    <property type="entry name" value="DUF7611"/>
</dbReference>
<feature type="domain" description="DUF7612" evidence="3">
    <location>
        <begin position="717"/>
        <end position="849"/>
    </location>
</feature>
<feature type="compositionally biased region" description="Basic and acidic residues" evidence="1">
    <location>
        <begin position="28"/>
        <end position="44"/>
    </location>
</feature>
<feature type="compositionally biased region" description="Polar residues" evidence="1">
    <location>
        <begin position="305"/>
        <end position="314"/>
    </location>
</feature>
<evidence type="ECO:0000313" key="6">
    <source>
        <dbReference type="EMBL" id="KAK3694266.1"/>
    </source>
</evidence>